<proteinExistence type="predicted"/>
<evidence type="ECO:0000313" key="2">
    <source>
        <dbReference type="Proteomes" id="UP000499080"/>
    </source>
</evidence>
<organism evidence="1 2">
    <name type="scientific">Araneus ventricosus</name>
    <name type="common">Orbweaver spider</name>
    <name type="synonym">Epeira ventricosa</name>
    <dbReference type="NCBI Taxonomy" id="182803"/>
    <lineage>
        <taxon>Eukaryota</taxon>
        <taxon>Metazoa</taxon>
        <taxon>Ecdysozoa</taxon>
        <taxon>Arthropoda</taxon>
        <taxon>Chelicerata</taxon>
        <taxon>Arachnida</taxon>
        <taxon>Araneae</taxon>
        <taxon>Araneomorphae</taxon>
        <taxon>Entelegynae</taxon>
        <taxon>Araneoidea</taxon>
        <taxon>Araneidae</taxon>
        <taxon>Araneus</taxon>
    </lineage>
</organism>
<sequence length="128" mass="14207">MSTFSIVTTGHATKGTTGHATKKLDIWASRKFARGQRDRLPKGQRDILPKNGTFGRPEAVLGDNGTCYLKTGHLGVPKVCLGTTRQATKKRVSPAQNGTYGHIRYTAIANTIAWWMLLKDFHRLKMKP</sequence>
<comment type="caution">
    <text evidence="1">The sequence shown here is derived from an EMBL/GenBank/DDBJ whole genome shotgun (WGS) entry which is preliminary data.</text>
</comment>
<gene>
    <name evidence="1" type="ORF">AVEN_120485_1</name>
</gene>
<name>A0A4Y2MKD1_ARAVE</name>
<dbReference type="EMBL" id="BGPR01007536">
    <property type="protein sequence ID" value="GBN27621.1"/>
    <property type="molecule type" value="Genomic_DNA"/>
</dbReference>
<protein>
    <submittedName>
        <fullName evidence="1">Uncharacterized protein</fullName>
    </submittedName>
</protein>
<keyword evidence="2" id="KW-1185">Reference proteome</keyword>
<dbReference type="Proteomes" id="UP000499080">
    <property type="component" value="Unassembled WGS sequence"/>
</dbReference>
<evidence type="ECO:0000313" key="1">
    <source>
        <dbReference type="EMBL" id="GBN27621.1"/>
    </source>
</evidence>
<reference evidence="1 2" key="1">
    <citation type="journal article" date="2019" name="Sci. Rep.">
        <title>Orb-weaving spider Araneus ventricosus genome elucidates the spidroin gene catalogue.</title>
        <authorList>
            <person name="Kono N."/>
            <person name="Nakamura H."/>
            <person name="Ohtoshi R."/>
            <person name="Moran D.A.P."/>
            <person name="Shinohara A."/>
            <person name="Yoshida Y."/>
            <person name="Fujiwara M."/>
            <person name="Mori M."/>
            <person name="Tomita M."/>
            <person name="Arakawa K."/>
        </authorList>
    </citation>
    <scope>NUCLEOTIDE SEQUENCE [LARGE SCALE GENOMIC DNA]</scope>
</reference>
<accession>A0A4Y2MKD1</accession>
<dbReference type="AlphaFoldDB" id="A0A4Y2MKD1"/>